<dbReference type="NCBIfam" id="TIGR00636">
    <property type="entry name" value="PduO_Nterm"/>
    <property type="match status" value="1"/>
</dbReference>
<feature type="domain" description="Cobalamin adenosyltransferase-like" evidence="16">
    <location>
        <begin position="3"/>
        <end position="168"/>
    </location>
</feature>
<gene>
    <name evidence="17" type="ORF">FPZ44_03085</name>
</gene>
<dbReference type="InterPro" id="IPR016030">
    <property type="entry name" value="CblAdoTrfase-like"/>
</dbReference>
<evidence type="ECO:0000256" key="1">
    <source>
        <dbReference type="ARBA" id="ARBA00005121"/>
    </source>
</evidence>
<organism evidence="17 18">
    <name type="scientific">Paenibacillus agilis</name>
    <dbReference type="NCBI Taxonomy" id="3020863"/>
    <lineage>
        <taxon>Bacteria</taxon>
        <taxon>Bacillati</taxon>
        <taxon>Bacillota</taxon>
        <taxon>Bacilli</taxon>
        <taxon>Bacillales</taxon>
        <taxon>Paenibacillaceae</taxon>
        <taxon>Paenibacillus</taxon>
    </lineage>
</organism>
<dbReference type="UniPathway" id="UPA00148">
    <property type="reaction ID" value="UER00233"/>
</dbReference>
<evidence type="ECO:0000256" key="9">
    <source>
        <dbReference type="ARBA" id="ARBA00022840"/>
    </source>
</evidence>
<evidence type="ECO:0000313" key="18">
    <source>
        <dbReference type="Proteomes" id="UP000318102"/>
    </source>
</evidence>
<comment type="pathway">
    <text evidence="1 15">Cofactor biosynthesis; adenosylcobalamin biosynthesis; adenosylcobalamin from cob(II)yrinate a,c-diamide: step 2/7.</text>
</comment>
<evidence type="ECO:0000256" key="13">
    <source>
        <dbReference type="ARBA" id="ARBA00048555"/>
    </source>
</evidence>
<protein>
    <recommendedName>
        <fullName evidence="5 15">Corrinoid adenosyltransferase</fullName>
        <ecNumber evidence="4 15">2.5.1.17</ecNumber>
    </recommendedName>
    <alternativeName>
        <fullName evidence="10 15">Cob(II)alamin adenosyltransferase</fullName>
    </alternativeName>
    <alternativeName>
        <fullName evidence="12 15">Cob(II)yrinic acid a,c-diamide adenosyltransferase</fullName>
    </alternativeName>
    <alternativeName>
        <fullName evidence="11 15">Cobinamide/cobalamin adenosyltransferase</fullName>
    </alternativeName>
</protein>
<reference evidence="17 18" key="1">
    <citation type="submission" date="2019-07" db="EMBL/GenBank/DDBJ databases">
        <authorList>
            <person name="Kim J."/>
        </authorList>
    </citation>
    <scope>NUCLEOTIDE SEQUENCE [LARGE SCALE GENOMIC DNA]</scope>
    <source>
        <strain evidence="17 18">N4</strain>
    </source>
</reference>
<evidence type="ECO:0000256" key="2">
    <source>
        <dbReference type="ARBA" id="ARBA00007487"/>
    </source>
</evidence>
<keyword evidence="6 15" id="KW-0169">Cobalamin biosynthesis</keyword>
<dbReference type="GO" id="GO:0005524">
    <property type="term" value="F:ATP binding"/>
    <property type="evidence" value="ECO:0007669"/>
    <property type="project" value="UniProtKB-UniRule"/>
</dbReference>
<evidence type="ECO:0000313" key="17">
    <source>
        <dbReference type="EMBL" id="TVX92129.1"/>
    </source>
</evidence>
<evidence type="ECO:0000259" key="16">
    <source>
        <dbReference type="Pfam" id="PF01923"/>
    </source>
</evidence>
<keyword evidence="18" id="KW-1185">Reference proteome</keyword>
<comment type="catalytic activity">
    <reaction evidence="13 15">
        <text>2 cob(II)yrinate a,c diamide + reduced [electron-transfer flavoprotein] + 2 ATP = 2 adenosylcob(III)yrinate a,c-diamide + 2 triphosphate + oxidized [electron-transfer flavoprotein] + 3 H(+)</text>
        <dbReference type="Rhea" id="RHEA:11528"/>
        <dbReference type="Rhea" id="RHEA-COMP:10685"/>
        <dbReference type="Rhea" id="RHEA-COMP:10686"/>
        <dbReference type="ChEBI" id="CHEBI:15378"/>
        <dbReference type="ChEBI" id="CHEBI:18036"/>
        <dbReference type="ChEBI" id="CHEBI:30616"/>
        <dbReference type="ChEBI" id="CHEBI:57692"/>
        <dbReference type="ChEBI" id="CHEBI:58307"/>
        <dbReference type="ChEBI" id="CHEBI:58503"/>
        <dbReference type="ChEBI" id="CHEBI:58537"/>
        <dbReference type="EC" id="2.5.1.17"/>
    </reaction>
</comment>
<evidence type="ECO:0000256" key="4">
    <source>
        <dbReference type="ARBA" id="ARBA00012454"/>
    </source>
</evidence>
<keyword evidence="8 15" id="KW-0547">Nucleotide-binding</keyword>
<dbReference type="RefSeq" id="WP_144987294.1">
    <property type="nucleotide sequence ID" value="NZ_VNJK01000001.1"/>
</dbReference>
<dbReference type="SUPFAM" id="SSF89028">
    <property type="entry name" value="Cobalamin adenosyltransferase-like"/>
    <property type="match status" value="1"/>
</dbReference>
<comment type="caution">
    <text evidence="17">The sequence shown here is derived from an EMBL/GenBank/DDBJ whole genome shotgun (WGS) entry which is preliminary data.</text>
</comment>
<dbReference type="Pfam" id="PF01923">
    <property type="entry name" value="Cob_adeno_trans"/>
    <property type="match status" value="1"/>
</dbReference>
<dbReference type="InterPro" id="IPR029499">
    <property type="entry name" value="PduO-typ"/>
</dbReference>
<evidence type="ECO:0000256" key="14">
    <source>
        <dbReference type="ARBA" id="ARBA00048692"/>
    </source>
</evidence>
<evidence type="ECO:0000256" key="6">
    <source>
        <dbReference type="ARBA" id="ARBA00022573"/>
    </source>
</evidence>
<evidence type="ECO:0000256" key="15">
    <source>
        <dbReference type="RuleBase" id="RU366026"/>
    </source>
</evidence>
<dbReference type="GO" id="GO:0008817">
    <property type="term" value="F:corrinoid adenosyltransferase activity"/>
    <property type="evidence" value="ECO:0007669"/>
    <property type="project" value="UniProtKB-UniRule"/>
</dbReference>
<dbReference type="InterPro" id="IPR036451">
    <property type="entry name" value="CblAdoTrfase-like_sf"/>
</dbReference>
<evidence type="ECO:0000256" key="12">
    <source>
        <dbReference type="ARBA" id="ARBA00033354"/>
    </source>
</evidence>
<keyword evidence="7 15" id="KW-0808">Transferase</keyword>
<evidence type="ECO:0000256" key="10">
    <source>
        <dbReference type="ARBA" id="ARBA00031529"/>
    </source>
</evidence>
<proteinExistence type="inferred from homology"/>
<dbReference type="PANTHER" id="PTHR12213:SF0">
    <property type="entry name" value="CORRINOID ADENOSYLTRANSFERASE MMAB"/>
    <property type="match status" value="1"/>
</dbReference>
<evidence type="ECO:0000256" key="8">
    <source>
        <dbReference type="ARBA" id="ARBA00022741"/>
    </source>
</evidence>
<evidence type="ECO:0000256" key="5">
    <source>
        <dbReference type="ARBA" id="ARBA00020963"/>
    </source>
</evidence>
<dbReference type="Proteomes" id="UP000318102">
    <property type="component" value="Unassembled WGS sequence"/>
</dbReference>
<accession>A0A559IWX4</accession>
<evidence type="ECO:0000256" key="11">
    <source>
        <dbReference type="ARBA" id="ARBA00033334"/>
    </source>
</evidence>
<evidence type="ECO:0000256" key="3">
    <source>
        <dbReference type="ARBA" id="ARBA00011233"/>
    </source>
</evidence>
<sequence>MNIYTRTGDKGLTALKGGRVAKDHIRVHTYGELDELNAFTAVAHAACNDERLHGLREQLLQIQHELFDCGSDLAFADESQGKAVFKVTSQMVTNLEKWIDQHEADNAPLTRFILPGGHPAAAALHVCRTVCRRAERSIVTLSHQESIHQEVLKYVNRLSDYFFTAARRANGLMEVEDVEYARSAHVFRSRVEKEQHE</sequence>
<dbReference type="FunFam" id="1.20.1200.10:FF:000001">
    <property type="entry name" value="Cob(I)yrinic acid a,c-diamide adenosyltransferase"/>
    <property type="match status" value="1"/>
</dbReference>
<comment type="similarity">
    <text evidence="2 15">Belongs to the Cob(I)alamin adenosyltransferase family.</text>
</comment>
<keyword evidence="9 15" id="KW-0067">ATP-binding</keyword>
<dbReference type="Gene3D" id="1.20.1200.10">
    <property type="entry name" value="Cobalamin adenosyltransferase-like"/>
    <property type="match status" value="1"/>
</dbReference>
<dbReference type="EMBL" id="VNJK01000001">
    <property type="protein sequence ID" value="TVX92129.1"/>
    <property type="molecule type" value="Genomic_DNA"/>
</dbReference>
<dbReference type="PANTHER" id="PTHR12213">
    <property type="entry name" value="CORRINOID ADENOSYLTRANSFERASE"/>
    <property type="match status" value="1"/>
</dbReference>
<comment type="catalytic activity">
    <reaction evidence="14 15">
        <text>2 cob(II)alamin + reduced [electron-transfer flavoprotein] + 2 ATP = 2 adenosylcob(III)alamin + 2 triphosphate + oxidized [electron-transfer flavoprotein] + 3 H(+)</text>
        <dbReference type="Rhea" id="RHEA:28671"/>
        <dbReference type="Rhea" id="RHEA-COMP:10685"/>
        <dbReference type="Rhea" id="RHEA-COMP:10686"/>
        <dbReference type="ChEBI" id="CHEBI:15378"/>
        <dbReference type="ChEBI" id="CHEBI:16304"/>
        <dbReference type="ChEBI" id="CHEBI:18036"/>
        <dbReference type="ChEBI" id="CHEBI:18408"/>
        <dbReference type="ChEBI" id="CHEBI:30616"/>
        <dbReference type="ChEBI" id="CHEBI:57692"/>
        <dbReference type="ChEBI" id="CHEBI:58307"/>
        <dbReference type="EC" id="2.5.1.17"/>
    </reaction>
</comment>
<name>A0A559IWX4_9BACL</name>
<comment type="subunit">
    <text evidence="3">Homotrimer.</text>
</comment>
<dbReference type="OrthoDB" id="9778896at2"/>
<evidence type="ECO:0000256" key="7">
    <source>
        <dbReference type="ARBA" id="ARBA00022679"/>
    </source>
</evidence>
<dbReference type="AlphaFoldDB" id="A0A559IWX4"/>
<dbReference type="EC" id="2.5.1.17" evidence="4 15"/>
<dbReference type="GO" id="GO:0009236">
    <property type="term" value="P:cobalamin biosynthetic process"/>
    <property type="evidence" value="ECO:0007669"/>
    <property type="project" value="UniProtKB-UniRule"/>
</dbReference>